<gene>
    <name evidence="1" type="ORF">LQ384_29305</name>
</gene>
<feature type="non-terminal residue" evidence="1">
    <location>
        <position position="85"/>
    </location>
</feature>
<keyword evidence="1" id="KW-0540">Nuclease</keyword>
<protein>
    <submittedName>
        <fullName evidence="1">HNH endonuclease</fullName>
    </submittedName>
</protein>
<dbReference type="Proteomes" id="UP001198630">
    <property type="component" value="Unassembled WGS sequence"/>
</dbReference>
<organism evidence="1 2">
    <name type="scientific">Rhodococcus rhodochrous</name>
    <dbReference type="NCBI Taxonomy" id="1829"/>
    <lineage>
        <taxon>Bacteria</taxon>
        <taxon>Bacillati</taxon>
        <taxon>Actinomycetota</taxon>
        <taxon>Actinomycetes</taxon>
        <taxon>Mycobacteriales</taxon>
        <taxon>Nocardiaceae</taxon>
        <taxon>Rhodococcus</taxon>
    </lineage>
</organism>
<keyword evidence="1" id="KW-0378">Hydrolase</keyword>
<comment type="caution">
    <text evidence="1">The sequence shown here is derived from an EMBL/GenBank/DDBJ whole genome shotgun (WGS) entry which is preliminary data.</text>
</comment>
<dbReference type="GO" id="GO:0004519">
    <property type="term" value="F:endonuclease activity"/>
    <property type="evidence" value="ECO:0007669"/>
    <property type="project" value="UniProtKB-KW"/>
</dbReference>
<sequence length="85" mass="9122">PPTAMPDAALPYCRDTLLAAASGTEATTVKLRYAISVLEHMFESDDIPPSEDTDRNELRISPTLNGRVAVRGDFDGVTGEMLLSA</sequence>
<proteinExistence type="predicted"/>
<reference evidence="1" key="1">
    <citation type="submission" date="2021-11" db="EMBL/GenBank/DDBJ databases">
        <title>Development of a sustainable strategy for remediation of hydrocarbon-contaminated territories based on the waste exchange concept.</title>
        <authorList>
            <person name="Elkin A."/>
        </authorList>
    </citation>
    <scope>NUCLEOTIDE SEQUENCE</scope>
    <source>
        <strain evidence="1">IEGM 757</strain>
    </source>
</reference>
<evidence type="ECO:0000313" key="2">
    <source>
        <dbReference type="Proteomes" id="UP001198630"/>
    </source>
</evidence>
<keyword evidence="1" id="KW-0255">Endonuclease</keyword>
<dbReference type="EMBL" id="JAJNCO010000109">
    <property type="protein sequence ID" value="MCD2115166.1"/>
    <property type="molecule type" value="Genomic_DNA"/>
</dbReference>
<name>A0AAW4XQN2_RHORH</name>
<feature type="non-terminal residue" evidence="1">
    <location>
        <position position="1"/>
    </location>
</feature>
<dbReference type="AlphaFoldDB" id="A0AAW4XQN2"/>
<evidence type="ECO:0000313" key="1">
    <source>
        <dbReference type="EMBL" id="MCD2115166.1"/>
    </source>
</evidence>
<accession>A0AAW4XQN2</accession>